<reference evidence="2 3" key="1">
    <citation type="journal article" date="2019" name="Nat. Ecol. Evol.">
        <title>Megaphylogeny resolves global patterns of mushroom evolution.</title>
        <authorList>
            <person name="Varga T."/>
            <person name="Krizsan K."/>
            <person name="Foldi C."/>
            <person name="Dima B."/>
            <person name="Sanchez-Garcia M."/>
            <person name="Sanchez-Ramirez S."/>
            <person name="Szollosi G.J."/>
            <person name="Szarkandi J.G."/>
            <person name="Papp V."/>
            <person name="Albert L."/>
            <person name="Andreopoulos W."/>
            <person name="Angelini C."/>
            <person name="Antonin V."/>
            <person name="Barry K.W."/>
            <person name="Bougher N.L."/>
            <person name="Buchanan P."/>
            <person name="Buyck B."/>
            <person name="Bense V."/>
            <person name="Catcheside P."/>
            <person name="Chovatia M."/>
            <person name="Cooper J."/>
            <person name="Damon W."/>
            <person name="Desjardin D."/>
            <person name="Finy P."/>
            <person name="Geml J."/>
            <person name="Haridas S."/>
            <person name="Hughes K."/>
            <person name="Justo A."/>
            <person name="Karasinski D."/>
            <person name="Kautmanova I."/>
            <person name="Kiss B."/>
            <person name="Kocsube S."/>
            <person name="Kotiranta H."/>
            <person name="LaButti K.M."/>
            <person name="Lechner B.E."/>
            <person name="Liimatainen K."/>
            <person name="Lipzen A."/>
            <person name="Lukacs Z."/>
            <person name="Mihaltcheva S."/>
            <person name="Morgado L.N."/>
            <person name="Niskanen T."/>
            <person name="Noordeloos M.E."/>
            <person name="Ohm R.A."/>
            <person name="Ortiz-Santana B."/>
            <person name="Ovrebo C."/>
            <person name="Racz N."/>
            <person name="Riley R."/>
            <person name="Savchenko A."/>
            <person name="Shiryaev A."/>
            <person name="Soop K."/>
            <person name="Spirin V."/>
            <person name="Szebenyi C."/>
            <person name="Tomsovsky M."/>
            <person name="Tulloss R.E."/>
            <person name="Uehling J."/>
            <person name="Grigoriev I.V."/>
            <person name="Vagvolgyi C."/>
            <person name="Papp T."/>
            <person name="Martin F.M."/>
            <person name="Miettinen O."/>
            <person name="Hibbett D.S."/>
            <person name="Nagy L.G."/>
        </authorList>
    </citation>
    <scope>NUCLEOTIDE SEQUENCE [LARGE SCALE GENOMIC DNA]</scope>
    <source>
        <strain evidence="2 3">CBS 962.96</strain>
    </source>
</reference>
<dbReference type="InterPro" id="IPR013087">
    <property type="entry name" value="Znf_C2H2_type"/>
</dbReference>
<gene>
    <name evidence="2" type="ORF">K435DRAFT_701737</name>
</gene>
<dbReference type="AlphaFoldDB" id="A0A4S8KPU1"/>
<sequence length="90" mass="10735">CLEPTCKRHFLSEYTRRVHMQTHVPKGPFPCTKGCSETFSRQHDRFRHEVTKHGYKSKWTCQSCSGFFSSQKSLKKHKCTESVRKRWKQT</sequence>
<evidence type="ECO:0000259" key="1">
    <source>
        <dbReference type="PROSITE" id="PS00028"/>
    </source>
</evidence>
<dbReference type="SUPFAM" id="SSF57667">
    <property type="entry name" value="beta-beta-alpha zinc fingers"/>
    <property type="match status" value="1"/>
</dbReference>
<dbReference type="Proteomes" id="UP000297245">
    <property type="component" value="Unassembled WGS sequence"/>
</dbReference>
<evidence type="ECO:0000313" key="2">
    <source>
        <dbReference type="EMBL" id="THU77736.1"/>
    </source>
</evidence>
<name>A0A4S8KPU1_DENBC</name>
<accession>A0A4S8KPU1</accession>
<dbReference type="Gene3D" id="3.30.160.60">
    <property type="entry name" value="Classic Zinc Finger"/>
    <property type="match status" value="1"/>
</dbReference>
<dbReference type="OrthoDB" id="8117402at2759"/>
<dbReference type="PROSITE" id="PS00028">
    <property type="entry name" value="ZINC_FINGER_C2H2_1"/>
    <property type="match status" value="2"/>
</dbReference>
<dbReference type="InterPro" id="IPR036236">
    <property type="entry name" value="Znf_C2H2_sf"/>
</dbReference>
<protein>
    <recommendedName>
        <fullName evidence="1">C2H2-type domain-containing protein</fullName>
    </recommendedName>
</protein>
<organism evidence="2 3">
    <name type="scientific">Dendrothele bispora (strain CBS 962.96)</name>
    <dbReference type="NCBI Taxonomy" id="1314807"/>
    <lineage>
        <taxon>Eukaryota</taxon>
        <taxon>Fungi</taxon>
        <taxon>Dikarya</taxon>
        <taxon>Basidiomycota</taxon>
        <taxon>Agaricomycotina</taxon>
        <taxon>Agaricomycetes</taxon>
        <taxon>Agaricomycetidae</taxon>
        <taxon>Agaricales</taxon>
        <taxon>Agaricales incertae sedis</taxon>
        <taxon>Dendrothele</taxon>
    </lineage>
</organism>
<feature type="domain" description="C2H2-type" evidence="1">
    <location>
        <begin position="31"/>
        <end position="53"/>
    </location>
</feature>
<feature type="non-terminal residue" evidence="2">
    <location>
        <position position="1"/>
    </location>
</feature>
<keyword evidence="3" id="KW-1185">Reference proteome</keyword>
<feature type="domain" description="C2H2-type" evidence="1">
    <location>
        <begin position="1"/>
        <end position="23"/>
    </location>
</feature>
<dbReference type="EMBL" id="ML180352">
    <property type="protein sequence ID" value="THU77736.1"/>
    <property type="molecule type" value="Genomic_DNA"/>
</dbReference>
<proteinExistence type="predicted"/>
<evidence type="ECO:0000313" key="3">
    <source>
        <dbReference type="Proteomes" id="UP000297245"/>
    </source>
</evidence>